<evidence type="ECO:0000313" key="5">
    <source>
        <dbReference type="Ensembl" id="ENSDCDP00010004440.1"/>
    </source>
</evidence>
<feature type="region of interest" description="Disordered" evidence="3">
    <location>
        <begin position="301"/>
        <end position="324"/>
    </location>
</feature>
<dbReference type="SUPFAM" id="SSF49899">
    <property type="entry name" value="Concanavalin A-like lectins/glucanases"/>
    <property type="match status" value="1"/>
</dbReference>
<dbReference type="GO" id="GO:0019863">
    <property type="term" value="F:IgE binding"/>
    <property type="evidence" value="ECO:0007669"/>
    <property type="project" value="TreeGrafter"/>
</dbReference>
<dbReference type="InterPro" id="IPR001079">
    <property type="entry name" value="Galectin_CRD"/>
</dbReference>
<feature type="domain" description="Galectin" evidence="4">
    <location>
        <begin position="339"/>
        <end position="466"/>
    </location>
</feature>
<reference evidence="5" key="2">
    <citation type="submission" date="2025-08" db="UniProtKB">
        <authorList>
            <consortium name="Ensembl"/>
        </authorList>
    </citation>
    <scope>IDENTIFICATION</scope>
</reference>
<keyword evidence="1 2" id="KW-0430">Lectin</keyword>
<feature type="compositionally biased region" description="Gly residues" evidence="3">
    <location>
        <begin position="225"/>
        <end position="235"/>
    </location>
</feature>
<dbReference type="PANTHER" id="PTHR11346:SF179">
    <property type="entry name" value="GALECTIN"/>
    <property type="match status" value="1"/>
</dbReference>
<dbReference type="GO" id="GO:0005615">
    <property type="term" value="C:extracellular space"/>
    <property type="evidence" value="ECO:0007669"/>
    <property type="project" value="TreeGrafter"/>
</dbReference>
<dbReference type="GeneTree" id="ENSGT00940000157224"/>
<dbReference type="GO" id="GO:0048246">
    <property type="term" value="P:macrophage chemotaxis"/>
    <property type="evidence" value="ECO:0007669"/>
    <property type="project" value="TreeGrafter"/>
</dbReference>
<dbReference type="PANTHER" id="PTHR11346">
    <property type="entry name" value="GALECTIN"/>
    <property type="match status" value="1"/>
</dbReference>
<reference evidence="5" key="3">
    <citation type="submission" date="2025-09" db="UniProtKB">
        <authorList>
            <consortium name="Ensembl"/>
        </authorList>
    </citation>
    <scope>IDENTIFICATION</scope>
</reference>
<dbReference type="Pfam" id="PF00337">
    <property type="entry name" value="Gal-bind_lectin"/>
    <property type="match status" value="1"/>
</dbReference>
<evidence type="ECO:0000313" key="6">
    <source>
        <dbReference type="Proteomes" id="UP000694580"/>
    </source>
</evidence>
<dbReference type="GO" id="GO:0002548">
    <property type="term" value="P:monocyte chemotaxis"/>
    <property type="evidence" value="ECO:0007669"/>
    <property type="project" value="TreeGrafter"/>
</dbReference>
<evidence type="ECO:0000256" key="3">
    <source>
        <dbReference type="SAM" id="MobiDB-lite"/>
    </source>
</evidence>
<dbReference type="GO" id="GO:0090280">
    <property type="term" value="P:positive regulation of calcium ion import"/>
    <property type="evidence" value="ECO:0007669"/>
    <property type="project" value="TreeGrafter"/>
</dbReference>
<dbReference type="InterPro" id="IPR013320">
    <property type="entry name" value="ConA-like_dom_sf"/>
</dbReference>
<dbReference type="GO" id="GO:0048030">
    <property type="term" value="F:disaccharide binding"/>
    <property type="evidence" value="ECO:0007669"/>
    <property type="project" value="TreeGrafter"/>
</dbReference>
<feature type="compositionally biased region" description="Low complexity" evidence="3">
    <location>
        <begin position="125"/>
        <end position="135"/>
    </location>
</feature>
<dbReference type="GO" id="GO:0050918">
    <property type="term" value="P:positive chemotaxis"/>
    <property type="evidence" value="ECO:0007669"/>
    <property type="project" value="TreeGrafter"/>
</dbReference>
<dbReference type="GO" id="GO:0005737">
    <property type="term" value="C:cytoplasm"/>
    <property type="evidence" value="ECO:0007669"/>
    <property type="project" value="TreeGrafter"/>
</dbReference>
<dbReference type="GO" id="GO:0048245">
    <property type="term" value="P:eosinophil chemotaxis"/>
    <property type="evidence" value="ECO:0007669"/>
    <property type="project" value="TreeGrafter"/>
</dbReference>
<reference evidence="5 6" key="1">
    <citation type="submission" date="2020-06" db="EMBL/GenBank/DDBJ databases">
        <authorList>
            <consortium name="Wellcome Sanger Institute Data Sharing"/>
        </authorList>
    </citation>
    <scope>NUCLEOTIDE SEQUENCE [LARGE SCALE GENOMIC DNA]</scope>
</reference>
<dbReference type="GO" id="GO:0045806">
    <property type="term" value="P:negative regulation of endocytosis"/>
    <property type="evidence" value="ECO:0007669"/>
    <property type="project" value="TreeGrafter"/>
</dbReference>
<evidence type="ECO:0000256" key="2">
    <source>
        <dbReference type="RuleBase" id="RU102079"/>
    </source>
</evidence>
<feature type="compositionally biased region" description="Gly residues" evidence="3">
    <location>
        <begin position="315"/>
        <end position="324"/>
    </location>
</feature>
<proteinExistence type="predicted"/>
<dbReference type="GO" id="GO:2001237">
    <property type="term" value="P:negative regulation of extrinsic apoptotic signaling pathway"/>
    <property type="evidence" value="ECO:0007669"/>
    <property type="project" value="TreeGrafter"/>
</dbReference>
<dbReference type="Gene3D" id="2.60.120.200">
    <property type="match status" value="1"/>
</dbReference>
<dbReference type="AlphaFoldDB" id="A0AAY4A8T7"/>
<sequence length="468" mass="48032">MLMIDREPPTDAMHTGATRENGFSYSNLCCSPTTIQKQANKQKKIRSAIQASSIFKREDADGRTTSRNFNELRHKSRKAGPLLSEAMADFSLADALSDDVPGKAAKTGHTNPSAPSNAPPPTNPGWPGTAPGGPNYNSAGGPGQPSPPVGFPGGLSGPGAPNHFPGGQPGQFPPGPGAAGHFPGAPSAPGGYPPGPGVPGQFPHGPGAPGQFPPMPGQGYSPSGGSPGQFQGGGPVPYPPAQFPSTPGGPPGPCPNMPYGGGPPGPYHNMPYSGGPPSFPHAPAPGFPGGGFPAVPPGSWGQPAGGFPAQPGAPGSFGHGPMGPYGGPGAPGGMLSVPYEMPLHAGVMPRLMITIIGKPVPGADRFNIDFVKESDVVFHFNPRFPEQTIVRNSFLGGYWGPEEREGSFPFIQGQQFELKILVEGDMFKVAVDGIHLLEYEHRTGGLEDVTLLRVVGDVALYSVAPSLI</sequence>
<gene>
    <name evidence="5" type="primary">lgals3a</name>
</gene>
<dbReference type="GO" id="GO:0043236">
    <property type="term" value="F:laminin binding"/>
    <property type="evidence" value="ECO:0007669"/>
    <property type="project" value="TreeGrafter"/>
</dbReference>
<dbReference type="SMART" id="SM00908">
    <property type="entry name" value="Gal-bind_lectin"/>
    <property type="match status" value="1"/>
</dbReference>
<evidence type="ECO:0000256" key="1">
    <source>
        <dbReference type="ARBA" id="ARBA00022734"/>
    </source>
</evidence>
<dbReference type="Proteomes" id="UP000694580">
    <property type="component" value="Chromosome 1"/>
</dbReference>
<dbReference type="SMART" id="SM00276">
    <property type="entry name" value="GLECT"/>
    <property type="match status" value="1"/>
</dbReference>
<dbReference type="GO" id="GO:0030593">
    <property type="term" value="P:neutrophil chemotaxis"/>
    <property type="evidence" value="ECO:0007669"/>
    <property type="project" value="TreeGrafter"/>
</dbReference>
<feature type="compositionally biased region" description="Low complexity" evidence="3">
    <location>
        <begin position="179"/>
        <end position="190"/>
    </location>
</feature>
<dbReference type="Ensembl" id="ENSDCDT00010004597.1">
    <property type="protein sequence ID" value="ENSDCDP00010004440.1"/>
    <property type="gene ID" value="ENSDCDG00010001981.1"/>
</dbReference>
<dbReference type="CDD" id="cd00070">
    <property type="entry name" value="GLECT"/>
    <property type="match status" value="1"/>
</dbReference>
<dbReference type="FunFam" id="2.60.120.200:FF:000023">
    <property type="entry name" value="Galectin"/>
    <property type="match status" value="1"/>
</dbReference>
<accession>A0AAY4A8T7</accession>
<dbReference type="PROSITE" id="PS51304">
    <property type="entry name" value="GALECTIN"/>
    <property type="match status" value="1"/>
</dbReference>
<organism evidence="5 6">
    <name type="scientific">Denticeps clupeoides</name>
    <name type="common">denticle herring</name>
    <dbReference type="NCBI Taxonomy" id="299321"/>
    <lineage>
        <taxon>Eukaryota</taxon>
        <taxon>Metazoa</taxon>
        <taxon>Chordata</taxon>
        <taxon>Craniata</taxon>
        <taxon>Vertebrata</taxon>
        <taxon>Euteleostomi</taxon>
        <taxon>Actinopterygii</taxon>
        <taxon>Neopterygii</taxon>
        <taxon>Teleostei</taxon>
        <taxon>Clupei</taxon>
        <taxon>Clupeiformes</taxon>
        <taxon>Denticipitoidei</taxon>
        <taxon>Denticipitidae</taxon>
        <taxon>Denticeps</taxon>
    </lineage>
</organism>
<feature type="compositionally biased region" description="Low complexity" evidence="3">
    <location>
        <begin position="301"/>
        <end position="314"/>
    </location>
</feature>
<feature type="compositionally biased region" description="Pro residues" evidence="3">
    <location>
        <begin position="236"/>
        <end position="258"/>
    </location>
</feature>
<dbReference type="GO" id="GO:0005634">
    <property type="term" value="C:nucleus"/>
    <property type="evidence" value="ECO:0007669"/>
    <property type="project" value="TreeGrafter"/>
</dbReference>
<feature type="region of interest" description="Disordered" evidence="3">
    <location>
        <begin position="101"/>
        <end position="258"/>
    </location>
</feature>
<protein>
    <recommendedName>
        <fullName evidence="2">Galectin</fullName>
    </recommendedName>
</protein>
<dbReference type="InterPro" id="IPR044156">
    <property type="entry name" value="Galectin-like"/>
</dbReference>
<dbReference type="GO" id="GO:0001772">
    <property type="term" value="C:immunological synapse"/>
    <property type="evidence" value="ECO:0007669"/>
    <property type="project" value="TreeGrafter"/>
</dbReference>
<name>A0AAY4A8T7_9TELE</name>
<keyword evidence="6" id="KW-1185">Reference proteome</keyword>
<evidence type="ECO:0000259" key="4">
    <source>
        <dbReference type="PROSITE" id="PS51304"/>
    </source>
</evidence>